<evidence type="ECO:0000256" key="2">
    <source>
        <dbReference type="ARBA" id="ARBA00023125"/>
    </source>
</evidence>
<proteinExistence type="predicted"/>
<evidence type="ECO:0000313" key="7">
    <source>
        <dbReference type="Proteomes" id="UP001428817"/>
    </source>
</evidence>
<dbReference type="Gene3D" id="1.10.357.10">
    <property type="entry name" value="Tetracycline Repressor, domain 2"/>
    <property type="match status" value="1"/>
</dbReference>
<feature type="DNA-binding region" description="H-T-H motif" evidence="4">
    <location>
        <begin position="32"/>
        <end position="51"/>
    </location>
</feature>
<sequence length="194" mass="21465">MPRPKQRTPELRDRLLRAAIDTLTDGGIAGFTTRRVAAGAETSVPAVYELFGDKAGLAREIFFEGFRRLGGMLRAVPDGADPRHDLVCTIDAFREFVRHNPELVEVMFGRPFADFDPGRGERAAGDVVRETLTGRVRRCVEAGELDGDPTDLAHVLIAVAQGLARQEVAGWLGVTEVERDRRWSLAFERVLRAP</sequence>
<evidence type="ECO:0000256" key="4">
    <source>
        <dbReference type="PROSITE-ProRule" id="PRU00335"/>
    </source>
</evidence>
<dbReference type="SUPFAM" id="SSF48498">
    <property type="entry name" value="Tetracyclin repressor-like, C-terminal domain"/>
    <property type="match status" value="1"/>
</dbReference>
<gene>
    <name evidence="6" type="ORF">GCM10023321_60680</name>
</gene>
<evidence type="ECO:0000313" key="6">
    <source>
        <dbReference type="EMBL" id="GAA5167693.1"/>
    </source>
</evidence>
<dbReference type="PANTHER" id="PTHR30055:SF234">
    <property type="entry name" value="HTH-TYPE TRANSCRIPTIONAL REGULATOR BETI"/>
    <property type="match status" value="1"/>
</dbReference>
<keyword evidence="2 4" id="KW-0238">DNA-binding</keyword>
<dbReference type="Pfam" id="PF13305">
    <property type="entry name" value="TetR_C_33"/>
    <property type="match status" value="1"/>
</dbReference>
<dbReference type="InterPro" id="IPR001647">
    <property type="entry name" value="HTH_TetR"/>
</dbReference>
<dbReference type="PROSITE" id="PS50977">
    <property type="entry name" value="HTH_TETR_2"/>
    <property type="match status" value="1"/>
</dbReference>
<organism evidence="6 7">
    <name type="scientific">Pseudonocardia eucalypti</name>
    <dbReference type="NCBI Taxonomy" id="648755"/>
    <lineage>
        <taxon>Bacteria</taxon>
        <taxon>Bacillati</taxon>
        <taxon>Actinomycetota</taxon>
        <taxon>Actinomycetes</taxon>
        <taxon>Pseudonocardiales</taxon>
        <taxon>Pseudonocardiaceae</taxon>
        <taxon>Pseudonocardia</taxon>
    </lineage>
</organism>
<accession>A0ABP9QU96</accession>
<name>A0ABP9QU96_9PSEU</name>
<dbReference type="PANTHER" id="PTHR30055">
    <property type="entry name" value="HTH-TYPE TRANSCRIPTIONAL REGULATOR RUTR"/>
    <property type="match status" value="1"/>
</dbReference>
<dbReference type="Proteomes" id="UP001428817">
    <property type="component" value="Unassembled WGS sequence"/>
</dbReference>
<evidence type="ECO:0000256" key="3">
    <source>
        <dbReference type="ARBA" id="ARBA00023163"/>
    </source>
</evidence>
<dbReference type="InterPro" id="IPR036271">
    <property type="entry name" value="Tet_transcr_reg_TetR-rel_C_sf"/>
</dbReference>
<dbReference type="RefSeq" id="WP_185065263.1">
    <property type="nucleotide sequence ID" value="NZ_BAABJP010000039.1"/>
</dbReference>
<keyword evidence="1" id="KW-0805">Transcription regulation</keyword>
<reference evidence="7" key="1">
    <citation type="journal article" date="2019" name="Int. J. Syst. Evol. Microbiol.">
        <title>The Global Catalogue of Microorganisms (GCM) 10K type strain sequencing project: providing services to taxonomists for standard genome sequencing and annotation.</title>
        <authorList>
            <consortium name="The Broad Institute Genomics Platform"/>
            <consortium name="The Broad Institute Genome Sequencing Center for Infectious Disease"/>
            <person name="Wu L."/>
            <person name="Ma J."/>
        </authorList>
    </citation>
    <scope>NUCLEOTIDE SEQUENCE [LARGE SCALE GENOMIC DNA]</scope>
    <source>
        <strain evidence="7">JCM 18303</strain>
    </source>
</reference>
<dbReference type="EMBL" id="BAABJP010000039">
    <property type="protein sequence ID" value="GAA5167693.1"/>
    <property type="molecule type" value="Genomic_DNA"/>
</dbReference>
<dbReference type="Pfam" id="PF00440">
    <property type="entry name" value="TetR_N"/>
    <property type="match status" value="1"/>
</dbReference>
<dbReference type="InterPro" id="IPR009057">
    <property type="entry name" value="Homeodomain-like_sf"/>
</dbReference>
<feature type="domain" description="HTH tetR-type" evidence="5">
    <location>
        <begin position="9"/>
        <end position="69"/>
    </location>
</feature>
<evidence type="ECO:0000256" key="1">
    <source>
        <dbReference type="ARBA" id="ARBA00023015"/>
    </source>
</evidence>
<keyword evidence="3" id="KW-0804">Transcription</keyword>
<dbReference type="InterPro" id="IPR025996">
    <property type="entry name" value="MT1864/Rv1816-like_C"/>
</dbReference>
<keyword evidence="7" id="KW-1185">Reference proteome</keyword>
<evidence type="ECO:0000259" key="5">
    <source>
        <dbReference type="PROSITE" id="PS50977"/>
    </source>
</evidence>
<dbReference type="InterPro" id="IPR050109">
    <property type="entry name" value="HTH-type_TetR-like_transc_reg"/>
</dbReference>
<dbReference type="SUPFAM" id="SSF46689">
    <property type="entry name" value="Homeodomain-like"/>
    <property type="match status" value="1"/>
</dbReference>
<comment type="caution">
    <text evidence="6">The sequence shown here is derived from an EMBL/GenBank/DDBJ whole genome shotgun (WGS) entry which is preliminary data.</text>
</comment>
<protein>
    <recommendedName>
        <fullName evidence="5">HTH tetR-type domain-containing protein</fullName>
    </recommendedName>
</protein>